<evidence type="ECO:0000256" key="2">
    <source>
        <dbReference type="SAM" id="MobiDB-lite"/>
    </source>
</evidence>
<dbReference type="AlphaFoldDB" id="A0AAN7DN14"/>
<accession>A0AAN7DN14</accession>
<evidence type="ECO:0000313" key="3">
    <source>
        <dbReference type="EMBL" id="KAK4519599.1"/>
    </source>
</evidence>
<protein>
    <submittedName>
        <fullName evidence="3">Uncharacterized protein</fullName>
    </submittedName>
</protein>
<dbReference type="RefSeq" id="XP_064686265.1">
    <property type="nucleotide sequence ID" value="XM_064829063.1"/>
</dbReference>
<name>A0AAN7DN14_9FUNG</name>
<evidence type="ECO:0000313" key="4">
    <source>
        <dbReference type="Proteomes" id="UP001304243"/>
    </source>
</evidence>
<comment type="caution">
    <text evidence="3">The sequence shown here is derived from an EMBL/GenBank/DDBJ whole genome shotgun (WGS) entry which is preliminary data.</text>
</comment>
<keyword evidence="1" id="KW-0175">Coiled coil</keyword>
<feature type="coiled-coil region" evidence="1">
    <location>
        <begin position="249"/>
        <end position="279"/>
    </location>
</feature>
<dbReference type="EMBL" id="JASEJX010000012">
    <property type="protein sequence ID" value="KAK4519599.1"/>
    <property type="molecule type" value="Genomic_DNA"/>
</dbReference>
<feature type="compositionally biased region" description="Low complexity" evidence="2">
    <location>
        <begin position="388"/>
        <end position="398"/>
    </location>
</feature>
<gene>
    <name evidence="3" type="ORF">ATC70_009836</name>
</gene>
<organism evidence="3 4">
    <name type="scientific">Mucor velutinosus</name>
    <dbReference type="NCBI Taxonomy" id="708070"/>
    <lineage>
        <taxon>Eukaryota</taxon>
        <taxon>Fungi</taxon>
        <taxon>Fungi incertae sedis</taxon>
        <taxon>Mucoromycota</taxon>
        <taxon>Mucoromycotina</taxon>
        <taxon>Mucoromycetes</taxon>
        <taxon>Mucorales</taxon>
        <taxon>Mucorineae</taxon>
        <taxon>Mucoraceae</taxon>
        <taxon>Mucor</taxon>
    </lineage>
</organism>
<dbReference type="Proteomes" id="UP001304243">
    <property type="component" value="Unassembled WGS sequence"/>
</dbReference>
<feature type="region of interest" description="Disordered" evidence="2">
    <location>
        <begin position="386"/>
        <end position="449"/>
    </location>
</feature>
<dbReference type="GeneID" id="89953522"/>
<proteinExistence type="predicted"/>
<reference evidence="3 4" key="1">
    <citation type="submission" date="2022-11" db="EMBL/GenBank/DDBJ databases">
        <title>Mucor velutinosus strain NIH1002 WGS.</title>
        <authorList>
            <person name="Subramanian P."/>
            <person name="Mullikin J.C."/>
            <person name="Segre J.A."/>
            <person name="Zelazny A.M."/>
        </authorList>
    </citation>
    <scope>NUCLEOTIDE SEQUENCE [LARGE SCALE GENOMIC DNA]</scope>
    <source>
        <strain evidence="3 4">NIH1002</strain>
    </source>
</reference>
<evidence type="ECO:0000256" key="1">
    <source>
        <dbReference type="SAM" id="Coils"/>
    </source>
</evidence>
<feature type="compositionally biased region" description="Pro residues" evidence="2">
    <location>
        <begin position="429"/>
        <end position="446"/>
    </location>
</feature>
<sequence>MAATNERSKHVEHELASMRTTNMKLWSLSDKQSALIDALESKLNQTADMKREMRQLELERHGMEGALQTLQCLALKQDKDTARVLDEIAMLQQQQPSHNTTQISSNDSSLDQQRTRALENRVEELDNYINKLQKHHTSQEETERWRNTAQLQAAKINALEKRIGLLVNELLMHQTALREGDTSGMVASLQDNIVRLQQEKMAAEADFESSYEAAVNENDKLSQLANQQSYQIQQLQTALTESHQLLGEQQSIKQAYDALKKEYELMEKLNQELVAVNKQSHSVASRQSTTSVASVYRKRRTPNQMSVDEKPRLISWVQEKLDTSCAMDVLQKVSHLADENMQLALMVDDLETQIMSQRHHLSQQVKTLECDVMHLTVLNNQLERQIEAPARSSRSSAATNSTHHIRRDDTPPSVLSDSLVSKHRSATPNVPPPTEPPNQPLPPTPPVSEQFDTQLRSYRIKLEMAENQVRADQERVQKLASDMENNQQEMQNQCSQIQKDLDRERRQRQKAEQAHAILEKRLQDVMNSKKNKFLCF</sequence>
<keyword evidence="4" id="KW-1185">Reference proteome</keyword>